<dbReference type="InterPro" id="IPR002110">
    <property type="entry name" value="Ankyrin_rpt"/>
</dbReference>
<dbReference type="InterPro" id="IPR036770">
    <property type="entry name" value="Ankyrin_rpt-contain_sf"/>
</dbReference>
<evidence type="ECO:0000256" key="4">
    <source>
        <dbReference type="SAM" id="MobiDB-lite"/>
    </source>
</evidence>
<gene>
    <name evidence="6" type="ORF">EHUX00137_LOCUS17959</name>
</gene>
<dbReference type="EMBL" id="HBIR01023458">
    <property type="protein sequence ID" value="CAE0550215.1"/>
    <property type="molecule type" value="Transcribed_RNA"/>
</dbReference>
<feature type="repeat" description="ANK" evidence="3">
    <location>
        <begin position="59"/>
        <end position="91"/>
    </location>
</feature>
<feature type="domain" description="SET" evidence="5">
    <location>
        <begin position="337"/>
        <end position="531"/>
    </location>
</feature>
<dbReference type="PRINTS" id="PR01415">
    <property type="entry name" value="ANKYRIN"/>
</dbReference>
<dbReference type="Pfam" id="PF12796">
    <property type="entry name" value="Ank_2"/>
    <property type="match status" value="1"/>
</dbReference>
<evidence type="ECO:0000259" key="5">
    <source>
        <dbReference type="PROSITE" id="PS50280"/>
    </source>
</evidence>
<sequence>MLGEASELERLVADTASPPLDAADAHGSTALHHAALSSSVAAVLVLLEAGADASARDATGATPLHVAAYNGRLDACKLLVLHGASVHARDEGGHTPLYDATFEASNRGACPCAADSSELQRGRTASFLRAVMAMPPHAAQAHVARSCEIAISARLQDALVDGGAGAFARLLRRCRRFVDARDYDGSTALHAASEAGDAQAVRLLLEAAADVAATTNCGETALHFAAREGHSHVAAALLEAGADALAASRSSTNPVDEARRRSQRTADSGGGGAGVESVLSLLEARLAVAPPPDHRPGPGAKHPRGEEGGEGASLCRSIGGGGEGEVGGEETALCPPRGTCVVRTDERGLGLVAASPVEAGGCFARDTPVSVPDGDGGRRPPRSTDPEELLRELLSRPRWAGLLRGPLALHHCAEHLEQAEAEVSAAPRPQWAEALGVTADGLARLSAALRSNVARLSEGLAAAGDGDDDDDALYSTVLLPRLRLVNHACDPNTEVVWLPAAADAGGCGSGCYELRARRRIEGGEELSFSYLGLPATGKRRPTRAERREQLHERWGFWCECALCGSEGGDAVRVQASPASRKRVR</sequence>
<dbReference type="Pfam" id="PF00856">
    <property type="entry name" value="SET"/>
    <property type="match status" value="1"/>
</dbReference>
<name>A0A7S3SBW3_EMIHU</name>
<feature type="repeat" description="ANK" evidence="3">
    <location>
        <begin position="217"/>
        <end position="249"/>
    </location>
</feature>
<dbReference type="PROSITE" id="PS50297">
    <property type="entry name" value="ANK_REP_REGION"/>
    <property type="match status" value="4"/>
</dbReference>
<dbReference type="Gene3D" id="1.25.40.20">
    <property type="entry name" value="Ankyrin repeat-containing domain"/>
    <property type="match status" value="3"/>
</dbReference>
<dbReference type="AlphaFoldDB" id="A0A7S3SBW3"/>
<dbReference type="PROSITE" id="PS50088">
    <property type="entry name" value="ANK_REPEAT"/>
    <property type="match status" value="4"/>
</dbReference>
<evidence type="ECO:0000256" key="2">
    <source>
        <dbReference type="ARBA" id="ARBA00023043"/>
    </source>
</evidence>
<dbReference type="PROSITE" id="PS50280">
    <property type="entry name" value="SET"/>
    <property type="match status" value="1"/>
</dbReference>
<keyword evidence="1" id="KW-0677">Repeat</keyword>
<feature type="region of interest" description="Disordered" evidence="4">
    <location>
        <begin position="247"/>
        <end position="274"/>
    </location>
</feature>
<evidence type="ECO:0000313" key="6">
    <source>
        <dbReference type="EMBL" id="CAE0550215.1"/>
    </source>
</evidence>
<dbReference type="PANTHER" id="PTHR24171:SF8">
    <property type="entry name" value="BRCA1-ASSOCIATED RING DOMAIN PROTEIN 1"/>
    <property type="match status" value="1"/>
</dbReference>
<dbReference type="PANTHER" id="PTHR24171">
    <property type="entry name" value="ANKYRIN REPEAT DOMAIN-CONTAINING PROTEIN 39-RELATED"/>
    <property type="match status" value="1"/>
</dbReference>
<accession>A0A7S3SBW3</accession>
<dbReference type="InterPro" id="IPR001214">
    <property type="entry name" value="SET_dom"/>
</dbReference>
<feature type="repeat" description="ANK" evidence="3">
    <location>
        <begin position="184"/>
        <end position="216"/>
    </location>
</feature>
<feature type="repeat" description="ANK" evidence="3">
    <location>
        <begin position="26"/>
        <end position="58"/>
    </location>
</feature>
<protein>
    <recommendedName>
        <fullName evidence="5">SET domain-containing protein</fullName>
    </recommendedName>
</protein>
<feature type="compositionally biased region" description="Basic and acidic residues" evidence="4">
    <location>
        <begin position="375"/>
        <end position="386"/>
    </location>
</feature>
<dbReference type="Gene3D" id="2.170.270.10">
    <property type="entry name" value="SET domain"/>
    <property type="match status" value="1"/>
</dbReference>
<evidence type="ECO:0000256" key="3">
    <source>
        <dbReference type="PROSITE-ProRule" id="PRU00023"/>
    </source>
</evidence>
<reference evidence="6" key="1">
    <citation type="submission" date="2021-01" db="EMBL/GenBank/DDBJ databases">
        <authorList>
            <person name="Corre E."/>
            <person name="Pelletier E."/>
            <person name="Niang G."/>
            <person name="Scheremetjew M."/>
            <person name="Finn R."/>
            <person name="Kale V."/>
            <person name="Holt S."/>
            <person name="Cochrane G."/>
            <person name="Meng A."/>
            <person name="Brown T."/>
            <person name="Cohen L."/>
        </authorList>
    </citation>
    <scope>NUCLEOTIDE SEQUENCE</scope>
    <source>
        <strain evidence="6">379</strain>
    </source>
</reference>
<dbReference type="CDD" id="cd20071">
    <property type="entry name" value="SET_SMYD"/>
    <property type="match status" value="1"/>
</dbReference>
<evidence type="ECO:0000256" key="1">
    <source>
        <dbReference type="ARBA" id="ARBA00022737"/>
    </source>
</evidence>
<feature type="region of interest" description="Disordered" evidence="4">
    <location>
        <begin position="288"/>
        <end position="331"/>
    </location>
</feature>
<dbReference type="GO" id="GO:0004842">
    <property type="term" value="F:ubiquitin-protein transferase activity"/>
    <property type="evidence" value="ECO:0007669"/>
    <property type="project" value="TreeGrafter"/>
</dbReference>
<dbReference type="Pfam" id="PF13637">
    <property type="entry name" value="Ank_4"/>
    <property type="match status" value="1"/>
</dbReference>
<proteinExistence type="predicted"/>
<feature type="region of interest" description="Disordered" evidence="4">
    <location>
        <begin position="363"/>
        <end position="386"/>
    </location>
</feature>
<organism evidence="6">
    <name type="scientific">Emiliania huxleyi</name>
    <name type="common">Coccolithophore</name>
    <name type="synonym">Pontosphaera huxleyi</name>
    <dbReference type="NCBI Taxonomy" id="2903"/>
    <lineage>
        <taxon>Eukaryota</taxon>
        <taxon>Haptista</taxon>
        <taxon>Haptophyta</taxon>
        <taxon>Prymnesiophyceae</taxon>
        <taxon>Isochrysidales</taxon>
        <taxon>Noelaerhabdaceae</taxon>
        <taxon>Emiliania</taxon>
    </lineage>
</organism>
<dbReference type="SMART" id="SM00248">
    <property type="entry name" value="ANK"/>
    <property type="match status" value="4"/>
</dbReference>
<keyword evidence="2 3" id="KW-0040">ANK repeat</keyword>
<dbReference type="InterPro" id="IPR046341">
    <property type="entry name" value="SET_dom_sf"/>
</dbReference>
<dbReference type="SUPFAM" id="SSF48403">
    <property type="entry name" value="Ankyrin repeat"/>
    <property type="match status" value="1"/>
</dbReference>
<dbReference type="SUPFAM" id="SSF82199">
    <property type="entry name" value="SET domain"/>
    <property type="match status" value="1"/>
</dbReference>
<dbReference type="GO" id="GO:0085020">
    <property type="term" value="P:protein K6-linked ubiquitination"/>
    <property type="evidence" value="ECO:0007669"/>
    <property type="project" value="TreeGrafter"/>
</dbReference>